<gene>
    <name evidence="1" type="ordered locus">PputGB1_3422</name>
</gene>
<evidence type="ECO:0000313" key="1">
    <source>
        <dbReference type="EMBL" id="ABY99313.1"/>
    </source>
</evidence>
<dbReference type="AlphaFoldDB" id="B0KJT5"/>
<name>B0KJT5_PSEPG</name>
<evidence type="ECO:0000313" key="2">
    <source>
        <dbReference type="Proteomes" id="UP000002157"/>
    </source>
</evidence>
<dbReference type="KEGG" id="ppg:PputGB1_3422"/>
<reference evidence="1 2" key="1">
    <citation type="submission" date="2008-01" db="EMBL/GenBank/DDBJ databases">
        <title>Complete sequence of Pseudomonas putida GB-1.</title>
        <authorList>
            <consortium name="US DOE Joint Genome Institute"/>
            <person name="Copeland A."/>
            <person name="Lucas S."/>
            <person name="Lapidus A."/>
            <person name="Barry K."/>
            <person name="Glavina del Rio T."/>
            <person name="Dalin E."/>
            <person name="Tice H."/>
            <person name="Pitluck S."/>
            <person name="Bruce D."/>
            <person name="Goodwin L."/>
            <person name="Chertkov O."/>
            <person name="Brettin T."/>
            <person name="Detter J.C."/>
            <person name="Han C."/>
            <person name="Kuske C.R."/>
            <person name="Schmutz J."/>
            <person name="Larimer F."/>
            <person name="Land M."/>
            <person name="Hauser L."/>
            <person name="Kyrpides N."/>
            <person name="Kim E."/>
            <person name="McCarthy J.K."/>
            <person name="Richardson P."/>
        </authorList>
    </citation>
    <scope>NUCLEOTIDE SEQUENCE [LARGE SCALE GENOMIC DNA]</scope>
    <source>
        <strain evidence="1 2">GB-1</strain>
    </source>
</reference>
<proteinExistence type="predicted"/>
<dbReference type="EMBL" id="CP000926">
    <property type="protein sequence ID" value="ABY99313.1"/>
    <property type="molecule type" value="Genomic_DNA"/>
</dbReference>
<dbReference type="Proteomes" id="UP000002157">
    <property type="component" value="Chromosome"/>
</dbReference>
<protein>
    <submittedName>
        <fullName evidence="1">Uncharacterized protein</fullName>
    </submittedName>
</protein>
<accession>B0KJT5</accession>
<sequence length="109" mass="12293">MDFETADIDINQGSESHVRLSSVPFHFNPGERSLYTGADGSGGVVQRAGWLGMKVEPFNGWFSAHTISLTGSRGSDFVFEVKRNFNTPLQDGDWLWFPVSRQRIEPYHD</sequence>
<dbReference type="RefSeq" id="WP_012273042.1">
    <property type="nucleotide sequence ID" value="NC_010322.1"/>
</dbReference>
<dbReference type="HOGENOM" id="CLU_2247785_0_0_6"/>
<organism evidence="1 2">
    <name type="scientific">Pseudomonas putida (strain GB-1)</name>
    <dbReference type="NCBI Taxonomy" id="76869"/>
    <lineage>
        <taxon>Bacteria</taxon>
        <taxon>Pseudomonadati</taxon>
        <taxon>Pseudomonadota</taxon>
        <taxon>Gammaproteobacteria</taxon>
        <taxon>Pseudomonadales</taxon>
        <taxon>Pseudomonadaceae</taxon>
        <taxon>Pseudomonas</taxon>
    </lineage>
</organism>